<evidence type="ECO:0000259" key="3">
    <source>
        <dbReference type="PROSITE" id="PS50853"/>
    </source>
</evidence>
<feature type="domain" description="Fibronectin type-III" evidence="3">
    <location>
        <begin position="1697"/>
        <end position="1792"/>
    </location>
</feature>
<dbReference type="InterPro" id="IPR003961">
    <property type="entry name" value="FN3_dom"/>
</dbReference>
<feature type="domain" description="Fibronectin type-III" evidence="3">
    <location>
        <begin position="1211"/>
        <end position="1303"/>
    </location>
</feature>
<evidence type="ECO:0000256" key="2">
    <source>
        <dbReference type="SAM" id="SignalP"/>
    </source>
</evidence>
<sequence length="2316" mass="243665">MRNSVKLFAALTIVMLAETVVLAAGGSELSGFPKVDQLARKQEARAAVFSPVSSAVVVTGYQNLAGDVNDSAYTVKYDASGTPLWRVAYDPSTGIERGVAVVMDKNRDSIMVASVFTAGKPSVYVTRYHDNGTSSPTVVWSNTWSSGVTGGADHPLAIAYDAVLDRVYVAGFTRSSSGDDDYLLLAFDNTITGDNPPLWSDSFGGSGADRAYALAVSADGSRIALTGESSNGSNLDLVTVLWDSTGNQLRNWRKSSTGSFDDSGTALAFTPSGTIAVTGILANSRGGDIYTAEIAPGSSLPLWEATYDAGFDDQPTSLVVDQAGDVYVSGYAGPLPAFSKLFLVKYHNNGTAIPDTVWNATFDAGSTNISGAVAMTVDNATNPTGGVYVSGWRDYSGLKKVVALKYGKNNGRLLWQKEWDGVSGKSSLPVGIGLQGQGVVVPSWTDQTQPLDGGILTATDGSTTTLKNSSKSWSTNQWTGYYLYLVSGLNPEDNDMFRPIKSNDTTTLTLDASQAFPKSVALGDLYYIFDKDNIDFALLRYDKGTMDPPTALAAQAVSNSSVQLSFQDNTENETGFKVYWKIGENGTWCSDVNAWVIPSATPTQTGVVSWTATGLTADSDYFFKVASYQGSTLGDFSNVANAITRGVITFAAPAASYSYADSQGGDDSLIATACYSGGSPVFFGSIYSDQNISGQPSYDFYTFKTTRDFLSVAWSDKLDGGYDEDDTAVAMAVDGNRETVVVGTSSQGVPGAGNIPSIWGHKYAFTPAVDGYGQAVSLWTSQLNGVGKLADHADAIAVQPVAPYSIALVGHGNADLSQVNYYVRKLSTAADPAVPNVDFTVESSSSFVCADLNSFSGNPYPTATVMNAAGDVFVTGRLEISGANNNWFVGKHDAATGNTVWMETLGGAGDDRPLAMTLDNSGDLYVAGYTTDVATGFTVMTLAKYQGSSAGSTSLLWKKNYPSGTPAGNFAARKIAYDSYANQVVVAGEAFVASGDSDLAVLRFDTAGGLVWERELRRSGSVEILTGLTIDPSGYIYISGDSGVSPNTDIIAAIYTDSGSYTNSFIYNGTAGKDDHAASLATNQFGEAFIAGYTTSAAGDKDMLALKIVNNLAITPANLSATPQTDYTKVALSWTNVTAGTTPYISRTIKGAEEWVSPAGLTNGKLLADAASFTDSGLLPNTSYCWRVYAEKDSVPTRYTSQVCTTTMYAAPAAPAVSNPSASISSLHLTWTNVAGNSGYQLERKTGSGGTYAVIATPAANITSYDDTGLSAATTYYYRLSVRNGSGLSQVSADSAPGYTAPTPVTAWASARATSATATYMQWYWPTSQTTNFRLERRISGGSWGTIGNTAGNAYSDATGLVANTTYEYRVYAQYNGIEAVTPSPVQAITTLLPPPTLQSATALSPTSYSATWSQVAGNSGYNLVAKSCNGSVAAIIANPVGYCNAGEETAAFAAGVASGTATTSNNSFKGWYIVARTLNSGGASVDSNGILLFKPLAVTLSNVEIPGSNQLKPVWTNTTEENFEVQRRPSGGTWAAVSSVLAADTLSWTDTTVTNGTEYCYRVRAYTSVGGPADAYSNEICKTAQAPPTAPQLTMTAPTPTSIKLEWVNTNYTATDFEVYLNNYNYSYGGKPESYSAWAGATKVGTVTSCASGAVCSYTQTTSRGAAFSGFVRMNYNGTLIDSQLSSPAAGYIQTMPSPPSISSSSATASSVAISWNRVDPAYSYNIYYKKSSDTLWGSPVNIAFAWNPNPYPYTISGLTSGIQYQLKVESVGKFQESNDAVVTSIYTAPLAPAKPVISNVGQTQVTVAWGAVTAATSYKLERSTDNATWTVATNQNVLTYNDSVLTAGTKYWYRVKGVNSGGDSLPSDTETVTTIPNAPGMPLLITRSDNRITVGIRTMKGATGYKIYRKDGGAGATQNLVTTVSASYAESYCGSAYPTLSCAALSSKIYDSDDAGLSANTSYCYAVAAVNTAGDSAIGPEYCTATSPYAPAALVGESISPYKALFTITPGTGTAPTGYQLEYKQGDSWNMIARIPYGNNSYTLSGLLGPGATGQFRVRAYKQISDDFTSGINPAVWSQQVVIRDPSNVAVVYSTTPPISYSTSNGNSSIVGANGVATLSQSSTGNGAANSWNGAFIKLADVSPLLGDFDFSTKMRLPAGQVTGNQYHVYARLQFNMPTTAGDSARSNFFYIGRYASTINGYEYCFRIDGVSTCNSGTTASNTDGGLRITRTGRNVAGWLANSAGNAWQPLVSVSEMQSAPGILGQIGQSLARSEAMSLVTELDDTILVGAITSPSNEVTVTMQNYSGAQNSCP</sequence>
<dbReference type="SUPFAM" id="SSF63829">
    <property type="entry name" value="Calcium-dependent phosphotriesterase"/>
    <property type="match status" value="1"/>
</dbReference>
<keyword evidence="2" id="KW-0732">Signal</keyword>
<dbReference type="SUPFAM" id="SSF50952">
    <property type="entry name" value="Soluble quinoprotein glucose dehydrogenase"/>
    <property type="match status" value="1"/>
</dbReference>
<feature type="chain" id="PRO_5043397465" evidence="2">
    <location>
        <begin position="24"/>
        <end position="2316"/>
    </location>
</feature>
<dbReference type="PROSITE" id="PS50853">
    <property type="entry name" value="FN3"/>
    <property type="match status" value="8"/>
</dbReference>
<dbReference type="Pfam" id="PF00041">
    <property type="entry name" value="fn3"/>
    <property type="match status" value="1"/>
</dbReference>
<dbReference type="CDD" id="cd00063">
    <property type="entry name" value="FN3"/>
    <property type="match status" value="5"/>
</dbReference>
<feature type="signal peptide" evidence="2">
    <location>
        <begin position="1"/>
        <end position="23"/>
    </location>
</feature>
<dbReference type="Proteomes" id="UP000811899">
    <property type="component" value="Unassembled WGS sequence"/>
</dbReference>
<dbReference type="Gene3D" id="2.60.40.10">
    <property type="entry name" value="Immunoglobulins"/>
    <property type="match status" value="9"/>
</dbReference>
<proteinExistence type="predicted"/>
<dbReference type="InterPro" id="IPR036116">
    <property type="entry name" value="FN3_sf"/>
</dbReference>
<gene>
    <name evidence="4" type="ORF">KI809_14375</name>
</gene>
<name>A0AAW4L3D1_9BACT</name>
<feature type="domain" description="Fibronectin type-III" evidence="3">
    <location>
        <begin position="548"/>
        <end position="647"/>
    </location>
</feature>
<dbReference type="RefSeq" id="WP_214172269.1">
    <property type="nucleotide sequence ID" value="NZ_JAHCVJ010000006.1"/>
</dbReference>
<feature type="domain" description="Fibronectin type-III" evidence="3">
    <location>
        <begin position="1495"/>
        <end position="1590"/>
    </location>
</feature>
<feature type="domain" description="Fibronectin type-III" evidence="3">
    <location>
        <begin position="1793"/>
        <end position="1879"/>
    </location>
</feature>
<reference evidence="4 5" key="1">
    <citation type="submission" date="2021-05" db="EMBL/GenBank/DDBJ databases">
        <title>The draft genome of Geobacter pelophilus DSM 12255.</title>
        <authorList>
            <person name="Xu Z."/>
            <person name="Masuda Y."/>
            <person name="Itoh H."/>
            <person name="Senoo K."/>
        </authorList>
    </citation>
    <scope>NUCLEOTIDE SEQUENCE [LARGE SCALE GENOMIC DNA]</scope>
    <source>
        <strain evidence="4 5">DSM 12255</strain>
    </source>
</reference>
<dbReference type="InterPro" id="IPR050991">
    <property type="entry name" value="ECM_Regulatory_Proteins"/>
</dbReference>
<evidence type="ECO:0000256" key="1">
    <source>
        <dbReference type="ARBA" id="ARBA00022737"/>
    </source>
</evidence>
<dbReference type="InterPro" id="IPR011041">
    <property type="entry name" value="Quinoprot_gluc/sorb_DH_b-prop"/>
</dbReference>
<feature type="domain" description="Fibronectin type-III" evidence="3">
    <location>
        <begin position="1115"/>
        <end position="1210"/>
    </location>
</feature>
<accession>A0AAW4L3D1</accession>
<dbReference type="PANTHER" id="PTHR46708:SF2">
    <property type="entry name" value="FIBRONECTIN TYPE-III DOMAIN-CONTAINING PROTEIN"/>
    <property type="match status" value="1"/>
</dbReference>
<feature type="domain" description="Fibronectin type-III" evidence="3">
    <location>
        <begin position="1304"/>
        <end position="1394"/>
    </location>
</feature>
<comment type="caution">
    <text evidence="4">The sequence shown here is derived from an EMBL/GenBank/DDBJ whole genome shotgun (WGS) entry which is preliminary data.</text>
</comment>
<dbReference type="SMART" id="SM00060">
    <property type="entry name" value="FN3"/>
    <property type="match status" value="9"/>
</dbReference>
<protein>
    <submittedName>
        <fullName evidence="4">Fibronectin type III domain-containing protein</fullName>
    </submittedName>
</protein>
<organism evidence="4 5">
    <name type="scientific">Geoanaerobacter pelophilus</name>
    <dbReference type="NCBI Taxonomy" id="60036"/>
    <lineage>
        <taxon>Bacteria</taxon>
        <taxon>Pseudomonadati</taxon>
        <taxon>Thermodesulfobacteriota</taxon>
        <taxon>Desulfuromonadia</taxon>
        <taxon>Geobacterales</taxon>
        <taxon>Geobacteraceae</taxon>
        <taxon>Geoanaerobacter</taxon>
    </lineage>
</organism>
<dbReference type="PANTHER" id="PTHR46708">
    <property type="entry name" value="TENASCIN"/>
    <property type="match status" value="1"/>
</dbReference>
<evidence type="ECO:0000313" key="4">
    <source>
        <dbReference type="EMBL" id="MBT0665491.1"/>
    </source>
</evidence>
<dbReference type="InterPro" id="IPR013783">
    <property type="entry name" value="Ig-like_fold"/>
</dbReference>
<evidence type="ECO:0000313" key="5">
    <source>
        <dbReference type="Proteomes" id="UP000811899"/>
    </source>
</evidence>
<keyword evidence="1" id="KW-0677">Repeat</keyword>
<dbReference type="SUPFAM" id="SSF49265">
    <property type="entry name" value="Fibronectin type III"/>
    <property type="match status" value="6"/>
</dbReference>
<dbReference type="EMBL" id="JAHCVJ010000006">
    <property type="protein sequence ID" value="MBT0665491.1"/>
    <property type="molecule type" value="Genomic_DNA"/>
</dbReference>
<keyword evidence="5" id="KW-1185">Reference proteome</keyword>
<feature type="domain" description="Fibronectin type-III" evidence="3">
    <location>
        <begin position="1992"/>
        <end position="2090"/>
    </location>
</feature>